<evidence type="ECO:0000256" key="1">
    <source>
        <dbReference type="SAM" id="MobiDB-lite"/>
    </source>
</evidence>
<reference evidence="2" key="1">
    <citation type="submission" date="2022-11" db="EMBL/GenBank/DDBJ databases">
        <title>Description of Microcella daejonensis nov. sp, isolated from riverside soil.</title>
        <authorList>
            <person name="Molina K.M."/>
            <person name="Kim S.B."/>
        </authorList>
    </citation>
    <scope>NUCLEOTIDE SEQUENCE</scope>
    <source>
        <strain evidence="2">MMS21-STM12</strain>
    </source>
</reference>
<dbReference type="EMBL" id="CP113089">
    <property type="protein sequence ID" value="WAB81480.1"/>
    <property type="molecule type" value="Genomic_DNA"/>
</dbReference>
<dbReference type="RefSeq" id="WP_267781233.1">
    <property type="nucleotide sequence ID" value="NZ_CP113089.1"/>
</dbReference>
<feature type="region of interest" description="Disordered" evidence="1">
    <location>
        <begin position="52"/>
        <end position="143"/>
    </location>
</feature>
<dbReference type="KEGG" id="mdb:OVN18_00155"/>
<name>A0A9E8MKW9_9MICO</name>
<sequence>MAQPPGDEEPAERALEHVIAHLFDSELTRLAYARPSTPDDERRAEAALRELARRAAAAPAPDPAPVVAERPAPVRFRRLRRLGRLRRRPQPTPGIPTRPAAPPEARTRREDARRDSRRRAHRDAPRRARRDAHRDAPRPGRRRAGALAAVGTLLLSTVAALSAAATPAPEAAPPSALQQLYREATPVERELRDRMLAAGLPVTIGPRHLAEQSGGERLLAYRSVRAGTAETARNDVCVLLVDAETLRTPVCITREAFLDEGLRTTLEGSEGRWSVRWGPTDEAEVQVRRSGSSASIPPYAPALR</sequence>
<protein>
    <submittedName>
        <fullName evidence="2">Uncharacterized protein</fullName>
    </submittedName>
</protein>
<dbReference type="AlphaFoldDB" id="A0A9E8MKW9"/>
<feature type="compositionally biased region" description="Pro residues" evidence="1">
    <location>
        <begin position="90"/>
        <end position="102"/>
    </location>
</feature>
<feature type="compositionally biased region" description="Basic residues" evidence="1">
    <location>
        <begin position="75"/>
        <end position="89"/>
    </location>
</feature>
<organism evidence="2 3">
    <name type="scientific">Microcella daejeonensis</name>
    <dbReference type="NCBI Taxonomy" id="2994971"/>
    <lineage>
        <taxon>Bacteria</taxon>
        <taxon>Bacillati</taxon>
        <taxon>Actinomycetota</taxon>
        <taxon>Actinomycetes</taxon>
        <taxon>Micrococcales</taxon>
        <taxon>Microbacteriaceae</taxon>
        <taxon>Microcella</taxon>
    </lineage>
</organism>
<proteinExistence type="predicted"/>
<dbReference type="Proteomes" id="UP001164706">
    <property type="component" value="Chromosome"/>
</dbReference>
<feature type="region of interest" description="Disordered" evidence="1">
    <location>
        <begin position="284"/>
        <end position="304"/>
    </location>
</feature>
<accession>A0A9E8MKW9</accession>
<gene>
    <name evidence="2" type="ORF">OVN18_00155</name>
</gene>
<feature type="compositionally biased region" description="Basic and acidic residues" evidence="1">
    <location>
        <begin position="122"/>
        <end position="138"/>
    </location>
</feature>
<feature type="compositionally biased region" description="Basic and acidic residues" evidence="1">
    <location>
        <begin position="105"/>
        <end position="114"/>
    </location>
</feature>
<feature type="compositionally biased region" description="Low complexity" evidence="1">
    <location>
        <begin position="54"/>
        <end position="74"/>
    </location>
</feature>
<evidence type="ECO:0000313" key="3">
    <source>
        <dbReference type="Proteomes" id="UP001164706"/>
    </source>
</evidence>
<keyword evidence="3" id="KW-1185">Reference proteome</keyword>
<evidence type="ECO:0000313" key="2">
    <source>
        <dbReference type="EMBL" id="WAB81480.1"/>
    </source>
</evidence>